<comment type="caution">
    <text evidence="1">The sequence shown here is derived from an EMBL/GenBank/DDBJ whole genome shotgun (WGS) entry which is preliminary data.</text>
</comment>
<dbReference type="Proteomes" id="UP000814158">
    <property type="component" value="Unassembled WGS sequence"/>
</dbReference>
<dbReference type="RefSeq" id="WP_236370068.1">
    <property type="nucleotide sequence ID" value="NZ_WKAT01000010.1"/>
</dbReference>
<reference evidence="1 2" key="1">
    <citation type="submission" date="2019-11" db="EMBL/GenBank/DDBJ databases">
        <title>Epiphytic Pseudomonas syringae from cherry orchards.</title>
        <authorList>
            <person name="Hulin M.T."/>
        </authorList>
    </citation>
    <scope>NUCLEOTIDE SEQUENCE [LARGE SCALE GENOMIC DNA]</scope>
    <source>
        <strain evidence="1 2">PA-3-2A</strain>
    </source>
</reference>
<dbReference type="InterPro" id="IPR052931">
    <property type="entry name" value="Prophage_regulatory_activator"/>
</dbReference>
<sequence>MRIIRLKEVIDTTGLARSTIYKYIAEGTFPKPVSLGDRCVGWVDSEVHDWILARIEERDLADGTALRPTNHLSVAS</sequence>
<proteinExistence type="predicted"/>
<dbReference type="SUPFAM" id="SSF46955">
    <property type="entry name" value="Putative DNA-binding domain"/>
    <property type="match status" value="1"/>
</dbReference>
<dbReference type="InterPro" id="IPR010260">
    <property type="entry name" value="AlpA"/>
</dbReference>
<protein>
    <submittedName>
        <fullName evidence="1">AlpA family phage regulatory protein</fullName>
    </submittedName>
</protein>
<evidence type="ECO:0000313" key="2">
    <source>
        <dbReference type="Proteomes" id="UP000814158"/>
    </source>
</evidence>
<dbReference type="PANTHER" id="PTHR36154">
    <property type="entry name" value="DNA-BINDING TRANSCRIPTIONAL ACTIVATOR ALPA"/>
    <property type="match status" value="1"/>
</dbReference>
<dbReference type="EMBL" id="WKAT01000010">
    <property type="protein sequence ID" value="MCF5544444.1"/>
    <property type="molecule type" value="Genomic_DNA"/>
</dbReference>
<name>A0ABS9GJQ6_9PSED</name>
<keyword evidence="2" id="KW-1185">Reference proteome</keyword>
<dbReference type="Pfam" id="PF05930">
    <property type="entry name" value="Phage_AlpA"/>
    <property type="match status" value="1"/>
</dbReference>
<gene>
    <name evidence="1" type="ORF">GIV68_06815</name>
</gene>
<evidence type="ECO:0000313" key="1">
    <source>
        <dbReference type="EMBL" id="MCF5544444.1"/>
    </source>
</evidence>
<dbReference type="Gene3D" id="1.10.238.160">
    <property type="match status" value="1"/>
</dbReference>
<dbReference type="InterPro" id="IPR009061">
    <property type="entry name" value="DNA-bd_dom_put_sf"/>
</dbReference>
<organism evidence="1 2">
    <name type="scientific">Pseudomonas salomonii</name>
    <dbReference type="NCBI Taxonomy" id="191391"/>
    <lineage>
        <taxon>Bacteria</taxon>
        <taxon>Pseudomonadati</taxon>
        <taxon>Pseudomonadota</taxon>
        <taxon>Gammaproteobacteria</taxon>
        <taxon>Pseudomonadales</taxon>
        <taxon>Pseudomonadaceae</taxon>
        <taxon>Pseudomonas</taxon>
    </lineage>
</organism>
<accession>A0ABS9GJQ6</accession>
<dbReference type="PANTHER" id="PTHR36154:SF1">
    <property type="entry name" value="DNA-BINDING TRANSCRIPTIONAL ACTIVATOR ALPA"/>
    <property type="match status" value="1"/>
</dbReference>